<organism evidence="1 2">
    <name type="scientific">Pleurodeles waltl</name>
    <name type="common">Iberian ribbed newt</name>
    <dbReference type="NCBI Taxonomy" id="8319"/>
    <lineage>
        <taxon>Eukaryota</taxon>
        <taxon>Metazoa</taxon>
        <taxon>Chordata</taxon>
        <taxon>Craniata</taxon>
        <taxon>Vertebrata</taxon>
        <taxon>Euteleostomi</taxon>
        <taxon>Amphibia</taxon>
        <taxon>Batrachia</taxon>
        <taxon>Caudata</taxon>
        <taxon>Salamandroidea</taxon>
        <taxon>Salamandridae</taxon>
        <taxon>Pleurodelinae</taxon>
        <taxon>Pleurodeles</taxon>
    </lineage>
</organism>
<protein>
    <submittedName>
        <fullName evidence="1">Uncharacterized protein</fullName>
    </submittedName>
</protein>
<dbReference type="AlphaFoldDB" id="A0AAV7QHF8"/>
<dbReference type="InterPro" id="IPR004244">
    <property type="entry name" value="Transposase_22"/>
</dbReference>
<dbReference type="EMBL" id="JANPWB010000010">
    <property type="protein sequence ID" value="KAJ1137713.1"/>
    <property type="molecule type" value="Genomic_DNA"/>
</dbReference>
<evidence type="ECO:0000313" key="1">
    <source>
        <dbReference type="EMBL" id="KAJ1137713.1"/>
    </source>
</evidence>
<comment type="caution">
    <text evidence="1">The sequence shown here is derived from an EMBL/GenBank/DDBJ whole genome shotgun (WGS) entry which is preliminary data.</text>
</comment>
<gene>
    <name evidence="1" type="ORF">NDU88_004111</name>
</gene>
<dbReference type="Gene3D" id="3.30.70.1820">
    <property type="entry name" value="L1 transposable element, RRM domain"/>
    <property type="match status" value="1"/>
</dbReference>
<name>A0AAV7QHF8_PLEWA</name>
<proteinExistence type="predicted"/>
<accession>A0AAV7QHF8</accession>
<dbReference type="Proteomes" id="UP001066276">
    <property type="component" value="Chromosome 6"/>
</dbReference>
<dbReference type="PANTHER" id="PTHR11505">
    <property type="entry name" value="L1 TRANSPOSABLE ELEMENT-RELATED"/>
    <property type="match status" value="1"/>
</dbReference>
<sequence>MPGGRTSSKHPGKPSRQLLFSEALCHQRVPPTEEQSLAPSSRMAQSTQGATMDRILQEISAVAHKLEGIDSAMASLTAEMKSMHLYIADFQTQVMGLQQQVATVEIRIGSWVERDHELLYLHSKLIDLEDRSRRDNIHFLGFPENVEGADIHSYLWETLTKLTGIIFDHPLEFQRVHRLGPKRQNNANRTRPIIACLLCHIQTRQLLQVARTHGPFRLDDLEVRLAADFSKETSERRRAFLDLRPDSVSWT</sequence>
<keyword evidence="2" id="KW-1185">Reference proteome</keyword>
<evidence type="ECO:0000313" key="2">
    <source>
        <dbReference type="Proteomes" id="UP001066276"/>
    </source>
</evidence>
<reference evidence="1" key="1">
    <citation type="journal article" date="2022" name="bioRxiv">
        <title>Sequencing and chromosome-scale assembly of the giantPleurodeles waltlgenome.</title>
        <authorList>
            <person name="Brown T."/>
            <person name="Elewa A."/>
            <person name="Iarovenko S."/>
            <person name="Subramanian E."/>
            <person name="Araus A.J."/>
            <person name="Petzold A."/>
            <person name="Susuki M."/>
            <person name="Suzuki K.-i.T."/>
            <person name="Hayashi T."/>
            <person name="Toyoda A."/>
            <person name="Oliveira C."/>
            <person name="Osipova E."/>
            <person name="Leigh N.D."/>
            <person name="Simon A."/>
            <person name="Yun M.H."/>
        </authorList>
    </citation>
    <scope>NUCLEOTIDE SEQUENCE</scope>
    <source>
        <strain evidence="1">20211129_DDA</strain>
        <tissue evidence="1">Liver</tissue>
    </source>
</reference>